<feature type="transmembrane region" description="Helical" evidence="9">
    <location>
        <begin position="253"/>
        <end position="272"/>
    </location>
</feature>
<gene>
    <name evidence="11" type="ORF">QTN89_10090</name>
</gene>
<sequence>MNQPESNESIAPEESDSGGSPYTPPVAIEAAEEFSESPNESKRQAGIVFIWITLFIDILGIGIVIPVLPGLVEELSGLSESGAAWYYGVIVASYATMQFLFAPILGGLSDRFGRRPILLVALFGLGIDFIIQGMANSLWLLFVARIISGIFGASFTTGNAYIADISTDDTRARNFGLVGAAFGLGFIIGPALGGLLSVQFSLRAPFFAAAGLALLNWLYGYFILPESLPPQKRRPFSLRNANPFGTIGTLRRYPLVFGLAMVFLLKALAQRGLENVFVLFSGFRFQWNDQTVGFFLCWVGVTAVIVQGGLVRPAVKRFGEGKILLFATMISAISFLGYAFASQAWMLPVIAFFGALGGLAGPAVQSLVTKTVDETEQGEVQGALTSLQGLTSIFAPIIFTSGLFSYFTSAAAPFEFPGAPFLLGAILIFISFFVLLGVLAKHPDH</sequence>
<dbReference type="SUPFAM" id="SSF103473">
    <property type="entry name" value="MFS general substrate transporter"/>
    <property type="match status" value="1"/>
</dbReference>
<name>A0ABT7PGY7_9BACT</name>
<feature type="transmembrane region" description="Helical" evidence="9">
    <location>
        <begin position="204"/>
        <end position="224"/>
    </location>
</feature>
<feature type="region of interest" description="Disordered" evidence="8">
    <location>
        <begin position="1"/>
        <end position="25"/>
    </location>
</feature>
<comment type="function">
    <text evidence="1">Resistance to tetracycline by an active tetracycline efflux. This is an energy-dependent process that decreases the accumulation of the antibiotic in whole cells. This protein functions as a metal-tetracycline/H(+) antiporter.</text>
</comment>
<dbReference type="InterPro" id="IPR036259">
    <property type="entry name" value="MFS_trans_sf"/>
</dbReference>
<evidence type="ECO:0000256" key="3">
    <source>
        <dbReference type="ARBA" id="ARBA00007520"/>
    </source>
</evidence>
<dbReference type="InterPro" id="IPR011701">
    <property type="entry name" value="MFS"/>
</dbReference>
<evidence type="ECO:0000256" key="5">
    <source>
        <dbReference type="ARBA" id="ARBA00022692"/>
    </source>
</evidence>
<reference evidence="11 12" key="1">
    <citation type="submission" date="2023-06" db="EMBL/GenBank/DDBJ databases">
        <title>Roseiconus lacunae JC819 isolated from Gulf of Mannar region, Tamil Nadu.</title>
        <authorList>
            <person name="Pk S."/>
            <person name="Ch S."/>
            <person name="Ch V.R."/>
        </authorList>
    </citation>
    <scope>NUCLEOTIDE SEQUENCE [LARGE SCALE GENOMIC DNA]</scope>
    <source>
        <strain evidence="11 12">JC819</strain>
    </source>
</reference>
<dbReference type="InterPro" id="IPR005829">
    <property type="entry name" value="Sugar_transporter_CS"/>
</dbReference>
<dbReference type="RefSeq" id="WP_149497512.1">
    <property type="nucleotide sequence ID" value="NZ_CP141221.1"/>
</dbReference>
<comment type="caution">
    <text evidence="11">The sequence shown here is derived from an EMBL/GenBank/DDBJ whole genome shotgun (WGS) entry which is preliminary data.</text>
</comment>
<dbReference type="PRINTS" id="PR01035">
    <property type="entry name" value="TCRTETA"/>
</dbReference>
<proteinExistence type="inferred from homology"/>
<evidence type="ECO:0000256" key="7">
    <source>
        <dbReference type="ARBA" id="ARBA00023136"/>
    </source>
</evidence>
<evidence type="ECO:0000256" key="8">
    <source>
        <dbReference type="SAM" id="MobiDB-lite"/>
    </source>
</evidence>
<evidence type="ECO:0000256" key="4">
    <source>
        <dbReference type="ARBA" id="ARBA00022448"/>
    </source>
</evidence>
<evidence type="ECO:0000259" key="10">
    <source>
        <dbReference type="PROSITE" id="PS50850"/>
    </source>
</evidence>
<evidence type="ECO:0000256" key="2">
    <source>
        <dbReference type="ARBA" id="ARBA00004141"/>
    </source>
</evidence>
<dbReference type="PANTHER" id="PTHR23504">
    <property type="entry name" value="MAJOR FACILITATOR SUPERFAMILY DOMAIN-CONTAINING PROTEIN 10"/>
    <property type="match status" value="1"/>
</dbReference>
<accession>A0ABT7PGY7</accession>
<keyword evidence="4" id="KW-0813">Transport</keyword>
<keyword evidence="5 9" id="KW-0812">Transmembrane</keyword>
<feature type="transmembrane region" description="Helical" evidence="9">
    <location>
        <begin position="175"/>
        <end position="198"/>
    </location>
</feature>
<feature type="transmembrane region" description="Helical" evidence="9">
    <location>
        <begin position="389"/>
        <end position="407"/>
    </location>
</feature>
<dbReference type="InterPro" id="IPR020846">
    <property type="entry name" value="MFS_dom"/>
</dbReference>
<feature type="transmembrane region" description="Helical" evidence="9">
    <location>
        <begin position="48"/>
        <end position="72"/>
    </location>
</feature>
<dbReference type="Pfam" id="PF07690">
    <property type="entry name" value="MFS_1"/>
    <property type="match status" value="1"/>
</dbReference>
<comment type="subcellular location">
    <subcellularLocation>
        <location evidence="2">Membrane</location>
        <topology evidence="2">Multi-pass membrane protein</topology>
    </subcellularLocation>
</comment>
<feature type="transmembrane region" description="Helical" evidence="9">
    <location>
        <begin position="117"/>
        <end position="135"/>
    </location>
</feature>
<dbReference type="CDD" id="cd17388">
    <property type="entry name" value="MFS_TetA"/>
    <property type="match status" value="1"/>
</dbReference>
<feature type="transmembrane region" description="Helical" evidence="9">
    <location>
        <begin position="347"/>
        <end position="368"/>
    </location>
</feature>
<dbReference type="InterPro" id="IPR001958">
    <property type="entry name" value="Tet-R_TetA/multi-R_MdtG-like"/>
</dbReference>
<evidence type="ECO:0000256" key="1">
    <source>
        <dbReference type="ARBA" id="ARBA00003279"/>
    </source>
</evidence>
<feature type="domain" description="Major facilitator superfamily (MFS) profile" evidence="10">
    <location>
        <begin position="46"/>
        <end position="443"/>
    </location>
</feature>
<feature type="transmembrane region" description="Helical" evidence="9">
    <location>
        <begin position="141"/>
        <end position="163"/>
    </location>
</feature>
<feature type="transmembrane region" description="Helical" evidence="9">
    <location>
        <begin position="292"/>
        <end position="311"/>
    </location>
</feature>
<feature type="transmembrane region" description="Helical" evidence="9">
    <location>
        <begin position="84"/>
        <end position="105"/>
    </location>
</feature>
<dbReference type="PANTHER" id="PTHR23504:SF15">
    <property type="entry name" value="MAJOR FACILITATOR SUPERFAMILY (MFS) PROFILE DOMAIN-CONTAINING PROTEIN"/>
    <property type="match status" value="1"/>
</dbReference>
<evidence type="ECO:0000256" key="9">
    <source>
        <dbReference type="SAM" id="Phobius"/>
    </source>
</evidence>
<keyword evidence="7 9" id="KW-0472">Membrane</keyword>
<comment type="similarity">
    <text evidence="3">Belongs to the major facilitator superfamily. TCR/Tet family.</text>
</comment>
<evidence type="ECO:0000313" key="11">
    <source>
        <dbReference type="EMBL" id="MDM4015780.1"/>
    </source>
</evidence>
<keyword evidence="6 9" id="KW-1133">Transmembrane helix</keyword>
<dbReference type="PROSITE" id="PS00216">
    <property type="entry name" value="SUGAR_TRANSPORT_1"/>
    <property type="match status" value="1"/>
</dbReference>
<feature type="transmembrane region" description="Helical" evidence="9">
    <location>
        <begin position="419"/>
        <end position="440"/>
    </location>
</feature>
<dbReference type="Proteomes" id="UP001239462">
    <property type="component" value="Unassembled WGS sequence"/>
</dbReference>
<protein>
    <submittedName>
        <fullName evidence="11">TCR/Tet family MFS transporter</fullName>
    </submittedName>
</protein>
<feature type="transmembrane region" description="Helical" evidence="9">
    <location>
        <begin position="323"/>
        <end position="341"/>
    </location>
</feature>
<organism evidence="11 12">
    <name type="scientific">Roseiconus lacunae</name>
    <dbReference type="NCBI Taxonomy" id="2605694"/>
    <lineage>
        <taxon>Bacteria</taxon>
        <taxon>Pseudomonadati</taxon>
        <taxon>Planctomycetota</taxon>
        <taxon>Planctomycetia</taxon>
        <taxon>Pirellulales</taxon>
        <taxon>Pirellulaceae</taxon>
        <taxon>Roseiconus</taxon>
    </lineage>
</organism>
<dbReference type="Gene3D" id="1.20.1250.20">
    <property type="entry name" value="MFS general substrate transporter like domains"/>
    <property type="match status" value="1"/>
</dbReference>
<evidence type="ECO:0000313" key="12">
    <source>
        <dbReference type="Proteomes" id="UP001239462"/>
    </source>
</evidence>
<dbReference type="EMBL" id="JASZZN010000006">
    <property type="protein sequence ID" value="MDM4015780.1"/>
    <property type="molecule type" value="Genomic_DNA"/>
</dbReference>
<evidence type="ECO:0000256" key="6">
    <source>
        <dbReference type="ARBA" id="ARBA00022989"/>
    </source>
</evidence>
<dbReference type="PROSITE" id="PS50850">
    <property type="entry name" value="MFS"/>
    <property type="match status" value="1"/>
</dbReference>
<keyword evidence="12" id="KW-1185">Reference proteome</keyword>